<feature type="domain" description="EAL" evidence="3">
    <location>
        <begin position="346"/>
        <end position="599"/>
    </location>
</feature>
<dbReference type="InterPro" id="IPR035965">
    <property type="entry name" value="PAS-like_dom_sf"/>
</dbReference>
<dbReference type="GO" id="GO:0071111">
    <property type="term" value="F:cyclic-guanylate-specific phosphodiesterase activity"/>
    <property type="evidence" value="ECO:0007669"/>
    <property type="project" value="InterPro"/>
</dbReference>
<dbReference type="InterPro" id="IPR000160">
    <property type="entry name" value="GGDEF_dom"/>
</dbReference>
<dbReference type="PROSITE" id="PS50113">
    <property type="entry name" value="PAC"/>
    <property type="match status" value="1"/>
</dbReference>
<dbReference type="InterPro" id="IPR001633">
    <property type="entry name" value="EAL_dom"/>
</dbReference>
<dbReference type="Pfam" id="PF00563">
    <property type="entry name" value="EAL"/>
    <property type="match status" value="1"/>
</dbReference>
<dbReference type="InterPro" id="IPR029787">
    <property type="entry name" value="Nucleotide_cyclase"/>
</dbReference>
<dbReference type="SMART" id="SM00091">
    <property type="entry name" value="PAS"/>
    <property type="match status" value="1"/>
</dbReference>
<dbReference type="NCBIfam" id="TIGR00229">
    <property type="entry name" value="sensory_box"/>
    <property type="match status" value="1"/>
</dbReference>
<dbReference type="SMART" id="SM00052">
    <property type="entry name" value="EAL"/>
    <property type="match status" value="1"/>
</dbReference>
<feature type="domain" description="GGDEF" evidence="4">
    <location>
        <begin position="204"/>
        <end position="337"/>
    </location>
</feature>
<dbReference type="Gene3D" id="3.30.450.20">
    <property type="entry name" value="PAS domain"/>
    <property type="match status" value="1"/>
</dbReference>
<dbReference type="SUPFAM" id="SSF141868">
    <property type="entry name" value="EAL domain-like"/>
    <property type="match status" value="1"/>
</dbReference>
<feature type="domain" description="PAC" evidence="2">
    <location>
        <begin position="125"/>
        <end position="175"/>
    </location>
</feature>
<evidence type="ECO:0000259" key="2">
    <source>
        <dbReference type="PROSITE" id="PS50113"/>
    </source>
</evidence>
<dbReference type="InterPro" id="IPR050706">
    <property type="entry name" value="Cyclic-di-GMP_PDE-like"/>
</dbReference>
<sequence>MYLNNSHDYFISLLQERPLISVASKARGGHVLTTIFDQQASDNDREFLKIVEERFIHIFDVFNEGLFYMDEFGTMVFYNQGFYEQLGINAGRINLDRWLDLVHPLDRERLSKRVDAHINTDNTRVTTTYRLRKPNGQYVWIEGVAMTKETEHGHYMVGSHRDISERKLMESYIHQVAFHDNASGMANRAHLLLDIEEHVCSTDTPTSICYIQINEIKSYLNQYGNELVNGLVEKLLQTLSHLPSPNCSVYRVHDDDFAILIQDDCSIDTLQAYAETIKQTYHEAVVEEGQYLGSNISIGLYPCIDPAHSADEILRKAARTCQYASEQNKDRISIYSQRTQHAVDRYFFIEQGLKSALEKQTLSVKFQPIINAKSSEVVSFESLVRWRSKEFGEIYPDEFIPVAENKGLIVELGYQVFAKACQFIKQYRERYQNEVRVNVNVSVLQLMNGEFPSRIKAMADEAGVAPQSIVLELTETFILDNNQTAMAPLNTLRELGFALSLDDFGSGYSSLNCFFDLPMTQIKIDKSMAWKTLTNHSSREYLKFLIAMCHENNIEVVIEGIEDAKMCDFFTQMGVDYLQGYWFSKPLSVASASRYSLNS</sequence>
<evidence type="ECO:0000259" key="1">
    <source>
        <dbReference type="PROSITE" id="PS50112"/>
    </source>
</evidence>
<dbReference type="InterPro" id="IPR001610">
    <property type="entry name" value="PAC"/>
</dbReference>
<dbReference type="Pfam" id="PF00990">
    <property type="entry name" value="GGDEF"/>
    <property type="match status" value="1"/>
</dbReference>
<dbReference type="Gene3D" id="3.30.70.270">
    <property type="match status" value="1"/>
</dbReference>
<dbReference type="InterPro" id="IPR043128">
    <property type="entry name" value="Rev_trsase/Diguanyl_cyclase"/>
</dbReference>
<dbReference type="SMART" id="SM00267">
    <property type="entry name" value="GGDEF"/>
    <property type="match status" value="1"/>
</dbReference>
<dbReference type="EMBL" id="CP023248">
    <property type="protein sequence ID" value="ASZ52270.1"/>
    <property type="molecule type" value="Genomic_DNA"/>
</dbReference>
<dbReference type="InterPro" id="IPR000700">
    <property type="entry name" value="PAS-assoc_C"/>
</dbReference>
<dbReference type="PANTHER" id="PTHR33121:SF79">
    <property type="entry name" value="CYCLIC DI-GMP PHOSPHODIESTERASE PDED-RELATED"/>
    <property type="match status" value="1"/>
</dbReference>
<dbReference type="PROSITE" id="PS50112">
    <property type="entry name" value="PAS"/>
    <property type="match status" value="1"/>
</dbReference>
<evidence type="ECO:0000259" key="4">
    <source>
        <dbReference type="PROSITE" id="PS50887"/>
    </source>
</evidence>
<dbReference type="CDD" id="cd00130">
    <property type="entry name" value="PAS"/>
    <property type="match status" value="1"/>
</dbReference>
<dbReference type="PANTHER" id="PTHR33121">
    <property type="entry name" value="CYCLIC DI-GMP PHOSPHODIESTERASE PDEF"/>
    <property type="match status" value="1"/>
</dbReference>
<proteinExistence type="predicted"/>
<dbReference type="AlphaFoldDB" id="A0A249W661"/>
<dbReference type="InterPro" id="IPR013655">
    <property type="entry name" value="PAS_fold_3"/>
</dbReference>
<dbReference type="InterPro" id="IPR035919">
    <property type="entry name" value="EAL_sf"/>
</dbReference>
<dbReference type="RefSeq" id="WP_079748715.1">
    <property type="nucleotide sequence ID" value="NZ_CP023248.2"/>
</dbReference>
<evidence type="ECO:0000313" key="5">
    <source>
        <dbReference type="EMBL" id="ASZ52270.1"/>
    </source>
</evidence>
<dbReference type="Gene3D" id="3.20.20.450">
    <property type="entry name" value="EAL domain"/>
    <property type="match status" value="1"/>
</dbReference>
<accession>A0A249W661</accession>
<protein>
    <submittedName>
        <fullName evidence="5">Sensor domain-containing phosphodiesterase</fullName>
    </submittedName>
</protein>
<dbReference type="PROSITE" id="PS50883">
    <property type="entry name" value="EAL"/>
    <property type="match status" value="1"/>
</dbReference>
<gene>
    <name evidence="5" type="ORF">YA91_17805</name>
</gene>
<feature type="domain" description="PAS" evidence="1">
    <location>
        <begin position="51"/>
        <end position="121"/>
    </location>
</feature>
<dbReference type="InterPro" id="IPR000014">
    <property type="entry name" value="PAS"/>
</dbReference>
<reference evidence="5" key="1">
    <citation type="submission" date="2017-09" db="EMBL/GenBank/DDBJ databases">
        <authorList>
            <person name="Ehlers B."/>
            <person name="Leendertz F.H."/>
        </authorList>
    </citation>
    <scope>NUCLEOTIDE SEQUENCE</scope>
    <source>
        <strain evidence="5">MAVP-26</strain>
    </source>
</reference>
<name>A0A249W661_VIBPH</name>
<dbReference type="SUPFAM" id="SSF55073">
    <property type="entry name" value="Nucleotide cyclase"/>
    <property type="match status" value="1"/>
</dbReference>
<dbReference type="SMART" id="SM00086">
    <property type="entry name" value="PAC"/>
    <property type="match status" value="1"/>
</dbReference>
<dbReference type="SUPFAM" id="SSF55785">
    <property type="entry name" value="PYP-like sensor domain (PAS domain)"/>
    <property type="match status" value="1"/>
</dbReference>
<dbReference type="Pfam" id="PF08447">
    <property type="entry name" value="PAS_3"/>
    <property type="match status" value="1"/>
</dbReference>
<organism evidence="5">
    <name type="scientific">Vibrio parahaemolyticus</name>
    <dbReference type="NCBI Taxonomy" id="670"/>
    <lineage>
        <taxon>Bacteria</taxon>
        <taxon>Pseudomonadati</taxon>
        <taxon>Pseudomonadota</taxon>
        <taxon>Gammaproteobacteria</taxon>
        <taxon>Vibrionales</taxon>
        <taxon>Vibrionaceae</taxon>
        <taxon>Vibrio</taxon>
    </lineage>
</organism>
<dbReference type="PROSITE" id="PS50887">
    <property type="entry name" value="GGDEF"/>
    <property type="match status" value="1"/>
</dbReference>
<evidence type="ECO:0000259" key="3">
    <source>
        <dbReference type="PROSITE" id="PS50883"/>
    </source>
</evidence>
<dbReference type="CDD" id="cd01948">
    <property type="entry name" value="EAL"/>
    <property type="match status" value="1"/>
</dbReference>